<name>A0A8J3YPS2_9ACTN</name>
<evidence type="ECO:0000256" key="1">
    <source>
        <dbReference type="ARBA" id="ARBA00023186"/>
    </source>
</evidence>
<evidence type="ECO:0000256" key="2">
    <source>
        <dbReference type="HAMAP-Rule" id="MF_01384"/>
    </source>
</evidence>
<dbReference type="GO" id="GO:0005737">
    <property type="term" value="C:cytoplasm"/>
    <property type="evidence" value="ECO:0007669"/>
    <property type="project" value="UniProtKB-SubCell"/>
</dbReference>
<dbReference type="InterPro" id="IPR002669">
    <property type="entry name" value="UreD"/>
</dbReference>
<keyword evidence="4" id="KW-1185">Reference proteome</keyword>
<sequence length="228" mass="23142">MRAHALIVAEADPAGRTRLVDVRGEVPLLPRRTGSRADGGAVVHLVGGAAGPLGGDELTFHLEVGEGASLEVRSVAATIVYPGNGTSRLAVTANVATGGTLHWLPEPLIATAGCVHIGTSTVDIADGGRVRWRDELVCGRHGEDPGDARLGLSVRYGGKPLLEHEFAVGPSAPGWSAAAVLGGAGAIGSLLEVDPDLKPEDPRVLGPASAVLPLAGPGRLTLSLLQQA</sequence>
<gene>
    <name evidence="2 3" type="primary">ureD</name>
    <name evidence="3" type="ORF">Val02_46610</name>
</gene>
<keyword evidence="1 2" id="KW-0143">Chaperone</keyword>
<dbReference type="EMBL" id="BOPF01000017">
    <property type="protein sequence ID" value="GIJ47775.1"/>
    <property type="molecule type" value="Genomic_DNA"/>
</dbReference>
<comment type="function">
    <text evidence="2">Required for maturation of urease via the functional incorporation of the urease nickel metallocenter.</text>
</comment>
<organism evidence="3 4">
    <name type="scientific">Virgisporangium aliadipatigenens</name>
    <dbReference type="NCBI Taxonomy" id="741659"/>
    <lineage>
        <taxon>Bacteria</taxon>
        <taxon>Bacillati</taxon>
        <taxon>Actinomycetota</taxon>
        <taxon>Actinomycetes</taxon>
        <taxon>Micromonosporales</taxon>
        <taxon>Micromonosporaceae</taxon>
        <taxon>Virgisporangium</taxon>
    </lineage>
</organism>
<evidence type="ECO:0000313" key="4">
    <source>
        <dbReference type="Proteomes" id="UP000619260"/>
    </source>
</evidence>
<evidence type="ECO:0000313" key="3">
    <source>
        <dbReference type="EMBL" id="GIJ47775.1"/>
    </source>
</evidence>
<dbReference type="RefSeq" id="WP_203901281.1">
    <property type="nucleotide sequence ID" value="NZ_BOPF01000017.1"/>
</dbReference>
<keyword evidence="2" id="KW-0996">Nickel insertion</keyword>
<keyword evidence="2" id="KW-0963">Cytoplasm</keyword>
<reference evidence="3" key="1">
    <citation type="submission" date="2021-01" db="EMBL/GenBank/DDBJ databases">
        <title>Whole genome shotgun sequence of Virgisporangium aliadipatigenens NBRC 105644.</title>
        <authorList>
            <person name="Komaki H."/>
            <person name="Tamura T."/>
        </authorList>
    </citation>
    <scope>NUCLEOTIDE SEQUENCE</scope>
    <source>
        <strain evidence="3">NBRC 105644</strain>
    </source>
</reference>
<protein>
    <recommendedName>
        <fullName evidence="2">Urease accessory protein UreD</fullName>
    </recommendedName>
</protein>
<dbReference type="GO" id="GO:0016151">
    <property type="term" value="F:nickel cation binding"/>
    <property type="evidence" value="ECO:0007669"/>
    <property type="project" value="UniProtKB-UniRule"/>
</dbReference>
<comment type="subcellular location">
    <subcellularLocation>
        <location evidence="2">Cytoplasm</location>
    </subcellularLocation>
</comment>
<accession>A0A8J3YPS2</accession>
<proteinExistence type="inferred from homology"/>
<dbReference type="Pfam" id="PF01774">
    <property type="entry name" value="UreD"/>
    <property type="match status" value="1"/>
</dbReference>
<dbReference type="AlphaFoldDB" id="A0A8J3YPS2"/>
<comment type="similarity">
    <text evidence="2">Belongs to the UreD family.</text>
</comment>
<dbReference type="HAMAP" id="MF_01384">
    <property type="entry name" value="UreD"/>
    <property type="match status" value="1"/>
</dbReference>
<comment type="caution">
    <text evidence="3">The sequence shown here is derived from an EMBL/GenBank/DDBJ whole genome shotgun (WGS) entry which is preliminary data.</text>
</comment>
<comment type="subunit">
    <text evidence="2">UreD, UreF and UreG form a complex that acts as a GTP-hydrolysis-dependent molecular chaperone, activating the urease apoprotein by helping to assemble the nickel containing metallocenter of UreC. The UreE protein probably delivers the nickel.</text>
</comment>
<dbReference type="Proteomes" id="UP000619260">
    <property type="component" value="Unassembled WGS sequence"/>
</dbReference>